<feature type="transmembrane region" description="Helical" evidence="5">
    <location>
        <begin position="345"/>
        <end position="365"/>
    </location>
</feature>
<dbReference type="PANTHER" id="PTHR12308:SF73">
    <property type="entry name" value="ANOCTAMIN"/>
    <property type="match status" value="1"/>
</dbReference>
<keyword evidence="4 5" id="KW-0472">Membrane</keyword>
<feature type="domain" description="Anoctamin transmembrane" evidence="6">
    <location>
        <begin position="219"/>
        <end position="647"/>
    </location>
</feature>
<dbReference type="PANTHER" id="PTHR12308">
    <property type="entry name" value="ANOCTAMIN"/>
    <property type="match status" value="1"/>
</dbReference>
<dbReference type="EMBL" id="CAJZBQ010000033">
    <property type="protein sequence ID" value="CAG9323027.1"/>
    <property type="molecule type" value="Genomic_DNA"/>
</dbReference>
<evidence type="ECO:0000256" key="1">
    <source>
        <dbReference type="ARBA" id="ARBA00004141"/>
    </source>
</evidence>
<dbReference type="GO" id="GO:0005254">
    <property type="term" value="F:chloride channel activity"/>
    <property type="evidence" value="ECO:0007669"/>
    <property type="project" value="TreeGrafter"/>
</dbReference>
<dbReference type="Proteomes" id="UP001162131">
    <property type="component" value="Unassembled WGS sequence"/>
</dbReference>
<feature type="transmembrane region" description="Helical" evidence="5">
    <location>
        <begin position="616"/>
        <end position="637"/>
    </location>
</feature>
<evidence type="ECO:0000313" key="8">
    <source>
        <dbReference type="Proteomes" id="UP001162131"/>
    </source>
</evidence>
<feature type="transmembrane region" description="Helical" evidence="5">
    <location>
        <begin position="585"/>
        <end position="604"/>
    </location>
</feature>
<sequence length="683" mass="80968">MYLLALQFPIPSEKKRSDTDEKFEGALEDIFGKTDISHFECSERMPSLCRLYASQSLTKFEAMELIRFSVIEILHNCCGMGTYMFQNIENKEIFCRIRCPDDILLEEAHLYKDNFQMNPDLEESSDVKLIMPYIPFNKQKYEKNPELYAKHGKGILKNIDRIRIMERLIQAHINIEMMIKNGFLIDFFPIHEESSLDSIEESLLESNQLIDLRMPILTIKDYFGDKLAFYYIWLQFFTNRLFILSYSGLAFCIIGYYIADINQISLLHKWTEIIFGATLFLWIISFIVYWGRESQFYALQFGAQYYKENDLVRQNVDHKTNRNSILIQFQNLLSAKAMRQVFSNFINLFVIGWILLLSNSNLFYWKIFENNYGENSYIFASILNALQIVFMQKIYDYVAFKLTNYEDHKLQSEFENSLIMKRVVYQLVNYFSRLIYLAFIKEHFEICYHNNCTDDLSLNLWIFYIVYIIFNISQVILKLLGANARYKAEDSKIKIQYNKGEIPRMEISHLEAEGKFSKIDLIDEYLPLAMNYGFIVLFCIAFPLGPLIFWLYNVALLKLNSYKIIYYSKRPMPEVSGGIGIWNDIIKFLSYAGLITNIGLLVLRDNIFNFNYHYRWWNFITLEHLMLGLMIFILASYPLKSDFMKDIENKQNSLIKKFYSKSYSKPIYEPRYTVDQSINMKDC</sequence>
<evidence type="ECO:0000256" key="2">
    <source>
        <dbReference type="ARBA" id="ARBA00022692"/>
    </source>
</evidence>
<protein>
    <recommendedName>
        <fullName evidence="6">Anoctamin transmembrane domain-containing protein</fullName>
    </recommendedName>
</protein>
<dbReference type="InterPro" id="IPR007632">
    <property type="entry name" value="Anoctamin"/>
</dbReference>
<evidence type="ECO:0000256" key="3">
    <source>
        <dbReference type="ARBA" id="ARBA00022989"/>
    </source>
</evidence>
<feature type="transmembrane region" description="Helical" evidence="5">
    <location>
        <begin position="423"/>
        <end position="440"/>
    </location>
</feature>
<evidence type="ECO:0000259" key="6">
    <source>
        <dbReference type="Pfam" id="PF04547"/>
    </source>
</evidence>
<comment type="caution">
    <text evidence="7">The sequence shown here is derived from an EMBL/GenBank/DDBJ whole genome shotgun (WGS) entry which is preliminary data.</text>
</comment>
<accession>A0AAU9JD52</accession>
<reference evidence="7" key="1">
    <citation type="submission" date="2021-09" db="EMBL/GenBank/DDBJ databases">
        <authorList>
            <consortium name="AG Swart"/>
            <person name="Singh M."/>
            <person name="Singh A."/>
            <person name="Seah K."/>
            <person name="Emmerich C."/>
        </authorList>
    </citation>
    <scope>NUCLEOTIDE SEQUENCE</scope>
    <source>
        <strain evidence="7">ATCC30299</strain>
    </source>
</reference>
<dbReference type="Pfam" id="PF04547">
    <property type="entry name" value="Anoctamin"/>
    <property type="match status" value="1"/>
</dbReference>
<feature type="transmembrane region" description="Helical" evidence="5">
    <location>
        <begin position="241"/>
        <end position="258"/>
    </location>
</feature>
<feature type="transmembrane region" description="Helical" evidence="5">
    <location>
        <begin position="525"/>
        <end position="552"/>
    </location>
</feature>
<keyword evidence="8" id="KW-1185">Reference proteome</keyword>
<gene>
    <name evidence="7" type="ORF">BSTOLATCC_MIC32932</name>
</gene>
<feature type="transmembrane region" description="Helical" evidence="5">
    <location>
        <begin position="377"/>
        <end position="395"/>
    </location>
</feature>
<keyword evidence="2 5" id="KW-0812">Transmembrane</keyword>
<organism evidence="7 8">
    <name type="scientific">Blepharisma stoltei</name>
    <dbReference type="NCBI Taxonomy" id="1481888"/>
    <lineage>
        <taxon>Eukaryota</taxon>
        <taxon>Sar</taxon>
        <taxon>Alveolata</taxon>
        <taxon>Ciliophora</taxon>
        <taxon>Postciliodesmatophora</taxon>
        <taxon>Heterotrichea</taxon>
        <taxon>Heterotrichida</taxon>
        <taxon>Blepharismidae</taxon>
        <taxon>Blepharisma</taxon>
    </lineage>
</organism>
<dbReference type="GO" id="GO:0016020">
    <property type="term" value="C:membrane"/>
    <property type="evidence" value="ECO:0007669"/>
    <property type="project" value="UniProtKB-SubCell"/>
</dbReference>
<comment type="subcellular location">
    <subcellularLocation>
        <location evidence="1">Membrane</location>
        <topology evidence="1">Multi-pass membrane protein</topology>
    </subcellularLocation>
</comment>
<evidence type="ECO:0000313" key="7">
    <source>
        <dbReference type="EMBL" id="CAG9323027.1"/>
    </source>
</evidence>
<dbReference type="AlphaFoldDB" id="A0AAU9JD52"/>
<feature type="transmembrane region" description="Helical" evidence="5">
    <location>
        <begin position="270"/>
        <end position="290"/>
    </location>
</feature>
<proteinExistence type="predicted"/>
<feature type="transmembrane region" description="Helical" evidence="5">
    <location>
        <begin position="460"/>
        <end position="480"/>
    </location>
</feature>
<keyword evidence="3 5" id="KW-1133">Transmembrane helix</keyword>
<evidence type="ECO:0000256" key="5">
    <source>
        <dbReference type="SAM" id="Phobius"/>
    </source>
</evidence>
<dbReference type="InterPro" id="IPR049452">
    <property type="entry name" value="Anoctamin_TM"/>
</dbReference>
<name>A0AAU9JD52_9CILI</name>
<evidence type="ECO:0000256" key="4">
    <source>
        <dbReference type="ARBA" id="ARBA00023136"/>
    </source>
</evidence>